<feature type="compositionally biased region" description="Polar residues" evidence="1">
    <location>
        <begin position="1"/>
        <end position="10"/>
    </location>
</feature>
<sequence length="1279" mass="144556">MEGASASNVSHAADTRVMDSADEEPVTCYLSETDEEPETSDVSETDEERELPSAVQDLLLRLEGEGAPITTLPHSRNKDFRKFFPKIASLSTMTGWRSQVRLRVLEAIGNCNTFESLDVDIICGGDISRLTESEWEVVFRGFKSSTVLETISLWDLEWSSDAEVESLCSQIGRMLNSSSVKKLRIVGTNLSARCWLNLASGLRGNPDSKLQSLDLYCAWEDSSAVKHVADIINSATRLETLRLRSIGDMEEETVGILSQALIQSSSLKVLALNRVKWGEALLLNALARDDGNRSIERLELERMDGLGGCLREVLTSNPSLKEVVLDNLRMSSEEWHRLGEFIRDNATATNTRVEVSDFGDERESIEALACAASSDVKDPTVELVLSFLDEEELMLSLNLLGRVLRGEIKSLKSFSISQDMTFLPNLGFLFTNQGRPESFLSTNEKTGETSVLHRLRLYVYNQDVWKEVWKDLVGWLQGNTSLTHLDLSGNTLHEEAFREMMGVLQVNLTLQEIDVSNTTWATDGKAALIQESLQQNQKRAVYRTVFTEAGLALGDAKAGRLFLCGSPLAEYVDIHPIQECFHVNARKKKQVIPLKNHIFEIFTKLWSEKFPQVPTLCSQLSSRLVTNTKKNRNCPLWRIQNFHKFCAPTFKEFIPSYFVHTDDPSSSVHTDDHSRITNSMISYLNDIGSIVHIPKLDYIIVDPNWLTNTLLGKLVALGQNFQAQKTGCCRNNSYTQGGFVSDSVFTGLIKEFLRKQPQRQRGVNKEAIEGILISLDLCFKEEDTSQYFIPSFIPENASMEEQKLAWGNRNMKSEFVGIRIQCKDERTMSLTAAFFPCFQSREMAIKTMMKHIVQELISFCASSKGCPGVALVLGVIQTRCVDMLIPSHLRGVILIEKLKSNFIRDISEKLQNFPLVKEEDLFSYEHSWDAIEGHTGVISERARDLLWESDVEAVVDKIRQERMQQLESLEQGLIEVKNDLIHSNPEDENMVTNSNYSDMKDSNQPSSSRLRRTSTSVGNRETRLVLDSLHWVAKDLGQKVGGVKQKVDGVDERLRLGLERLEKKMGEILSLQQELQSKLSEFMSKVDKFIQYSHSLQEAKTPKRPYVTDDVGLFYRVSAVLHVGTTVRLHLMCESAYGFHRLKDQEGLKIRLDRKNCEWIRKTIEISFKLIYYAAKAGLDATLGVGQAIPEWGDLKSDIVKLDGISDRDRSAVLKGGESKELKEAWLRIQQTLAPHLQDSYSSIFKLYKVKFVRLELGGHAWVCEECMDKGRRSGILTY</sequence>
<organism evidence="2 3">
    <name type="scientific">Marchantia polymorpha subsp. ruderalis</name>
    <dbReference type="NCBI Taxonomy" id="1480154"/>
    <lineage>
        <taxon>Eukaryota</taxon>
        <taxon>Viridiplantae</taxon>
        <taxon>Streptophyta</taxon>
        <taxon>Embryophyta</taxon>
        <taxon>Marchantiophyta</taxon>
        <taxon>Marchantiopsida</taxon>
        <taxon>Marchantiidae</taxon>
        <taxon>Marchantiales</taxon>
        <taxon>Marchantiaceae</taxon>
        <taxon>Marchantia</taxon>
    </lineage>
</organism>
<feature type="compositionally biased region" description="Acidic residues" evidence="1">
    <location>
        <begin position="32"/>
        <end position="49"/>
    </location>
</feature>
<name>A0A176W513_MARPO</name>
<dbReference type="PANTHER" id="PTHR47679:SF1">
    <property type="entry name" value="PROTEIN TORNADO 1"/>
    <property type="match status" value="1"/>
</dbReference>
<feature type="region of interest" description="Disordered" evidence="1">
    <location>
        <begin position="984"/>
        <end position="1016"/>
    </location>
</feature>
<dbReference type="SUPFAM" id="SSF52047">
    <property type="entry name" value="RNI-like"/>
    <property type="match status" value="1"/>
</dbReference>
<dbReference type="Gene3D" id="3.80.10.10">
    <property type="entry name" value="Ribonuclease Inhibitor"/>
    <property type="match status" value="1"/>
</dbReference>
<evidence type="ECO:0000256" key="1">
    <source>
        <dbReference type="SAM" id="MobiDB-lite"/>
    </source>
</evidence>
<feature type="region of interest" description="Disordered" evidence="1">
    <location>
        <begin position="1"/>
        <end position="50"/>
    </location>
</feature>
<keyword evidence="3" id="KW-1185">Reference proteome</keyword>
<evidence type="ECO:0008006" key="4">
    <source>
        <dbReference type="Google" id="ProtNLM"/>
    </source>
</evidence>
<evidence type="ECO:0000313" key="2">
    <source>
        <dbReference type="EMBL" id="OAE27622.1"/>
    </source>
</evidence>
<proteinExistence type="predicted"/>
<feature type="compositionally biased region" description="Polar residues" evidence="1">
    <location>
        <begin position="990"/>
        <end position="1005"/>
    </location>
</feature>
<dbReference type="Proteomes" id="UP000077202">
    <property type="component" value="Unassembled WGS sequence"/>
</dbReference>
<comment type="caution">
    <text evidence="2">The sequence shown here is derived from an EMBL/GenBank/DDBJ whole genome shotgun (WGS) entry which is preliminary data.</text>
</comment>
<gene>
    <name evidence="2" type="ORF">AXG93_2520s1180</name>
</gene>
<dbReference type="AlphaFoldDB" id="A0A176W513"/>
<protein>
    <recommendedName>
        <fullName evidence="4">C-terminal of Roc (COR) domain-containing protein</fullName>
    </recommendedName>
</protein>
<accession>A0A176W513</accession>
<dbReference type="InterPro" id="IPR032675">
    <property type="entry name" value="LRR_dom_sf"/>
</dbReference>
<evidence type="ECO:0000313" key="3">
    <source>
        <dbReference type="Proteomes" id="UP000077202"/>
    </source>
</evidence>
<reference evidence="2" key="1">
    <citation type="submission" date="2016-03" db="EMBL/GenBank/DDBJ databases">
        <title>Mechanisms controlling the formation of the plant cell surface in tip-growing cells are functionally conserved among land plants.</title>
        <authorList>
            <person name="Honkanen S."/>
            <person name="Jones V.A."/>
            <person name="Morieri G."/>
            <person name="Champion C."/>
            <person name="Hetherington A.J."/>
            <person name="Kelly S."/>
            <person name="Saint-Marcoux D."/>
            <person name="Proust H."/>
            <person name="Prescott H."/>
            <person name="Dolan L."/>
        </authorList>
    </citation>
    <scope>NUCLEOTIDE SEQUENCE [LARGE SCALE GENOMIC DNA]</scope>
    <source>
        <tissue evidence="2">Whole gametophyte</tissue>
    </source>
</reference>
<dbReference type="EMBL" id="LVLJ01001858">
    <property type="protein sequence ID" value="OAE27622.1"/>
    <property type="molecule type" value="Genomic_DNA"/>
</dbReference>
<dbReference type="PANTHER" id="PTHR47679">
    <property type="entry name" value="PROTEIN TORNADO 1"/>
    <property type="match status" value="1"/>
</dbReference>